<dbReference type="GO" id="GO:0008360">
    <property type="term" value="P:regulation of cell shape"/>
    <property type="evidence" value="ECO:0007669"/>
    <property type="project" value="UniProtKB-KW"/>
</dbReference>
<dbReference type="Pfam" id="PF01098">
    <property type="entry name" value="FTSW_RODA_SPOVE"/>
    <property type="match status" value="1"/>
</dbReference>
<feature type="transmembrane region" description="Helical" evidence="16">
    <location>
        <begin position="323"/>
        <end position="343"/>
    </location>
</feature>
<keyword evidence="12 16" id="KW-0131">Cell cycle</keyword>
<dbReference type="NCBIfam" id="TIGR02614">
    <property type="entry name" value="ftsW"/>
    <property type="match status" value="1"/>
</dbReference>
<evidence type="ECO:0000256" key="9">
    <source>
        <dbReference type="ARBA" id="ARBA00022984"/>
    </source>
</evidence>
<dbReference type="Proteomes" id="UP001056622">
    <property type="component" value="Chromosome"/>
</dbReference>
<evidence type="ECO:0000256" key="8">
    <source>
        <dbReference type="ARBA" id="ARBA00022960"/>
    </source>
</evidence>
<dbReference type="AlphaFoldDB" id="A0A9Q8TW90"/>
<evidence type="ECO:0000313" key="19">
    <source>
        <dbReference type="Proteomes" id="UP001056209"/>
    </source>
</evidence>
<evidence type="ECO:0000256" key="6">
    <source>
        <dbReference type="ARBA" id="ARBA00022679"/>
    </source>
</evidence>
<feature type="transmembrane region" description="Helical" evidence="16">
    <location>
        <begin position="156"/>
        <end position="175"/>
    </location>
</feature>
<evidence type="ECO:0000256" key="2">
    <source>
        <dbReference type="ARBA" id="ARBA00004752"/>
    </source>
</evidence>
<dbReference type="EMBL" id="CP097753">
    <property type="protein sequence ID" value="URJ28037.1"/>
    <property type="molecule type" value="Genomic_DNA"/>
</dbReference>
<keyword evidence="5 16" id="KW-0328">Glycosyltransferase</keyword>
<feature type="transmembrane region" description="Helical" evidence="16">
    <location>
        <begin position="95"/>
        <end position="115"/>
    </location>
</feature>
<keyword evidence="7 16" id="KW-0812">Transmembrane</keyword>
<comment type="catalytic activity">
    <reaction evidence="15 16">
        <text>[GlcNAc-(1-&gt;4)-Mur2Ac(oyl-L-Ala-gamma-D-Glu-L-Lys-D-Ala-D-Ala)](n)-di-trans,octa-cis-undecaprenyl diphosphate + beta-D-GlcNAc-(1-&gt;4)-Mur2Ac(oyl-L-Ala-gamma-D-Glu-L-Lys-D-Ala-D-Ala)-di-trans,octa-cis-undecaprenyl diphosphate = [GlcNAc-(1-&gt;4)-Mur2Ac(oyl-L-Ala-gamma-D-Glu-L-Lys-D-Ala-D-Ala)](n+1)-di-trans,octa-cis-undecaprenyl diphosphate + di-trans,octa-cis-undecaprenyl diphosphate + H(+)</text>
        <dbReference type="Rhea" id="RHEA:23708"/>
        <dbReference type="Rhea" id="RHEA-COMP:9602"/>
        <dbReference type="Rhea" id="RHEA-COMP:9603"/>
        <dbReference type="ChEBI" id="CHEBI:15378"/>
        <dbReference type="ChEBI" id="CHEBI:58405"/>
        <dbReference type="ChEBI" id="CHEBI:60033"/>
        <dbReference type="ChEBI" id="CHEBI:78435"/>
        <dbReference type="EC" id="2.4.99.28"/>
    </reaction>
</comment>
<evidence type="ECO:0000256" key="10">
    <source>
        <dbReference type="ARBA" id="ARBA00022989"/>
    </source>
</evidence>
<dbReference type="InterPro" id="IPR018365">
    <property type="entry name" value="Cell_cycle_FtsW-rel_CS"/>
</dbReference>
<dbReference type="HAMAP" id="MF_00913">
    <property type="entry name" value="PGT_FtsW_proteobact"/>
    <property type="match status" value="1"/>
</dbReference>
<evidence type="ECO:0000256" key="3">
    <source>
        <dbReference type="ARBA" id="ARBA00022475"/>
    </source>
</evidence>
<keyword evidence="11 16" id="KW-0472">Membrane</keyword>
<evidence type="ECO:0000256" key="13">
    <source>
        <dbReference type="ARBA" id="ARBA00023316"/>
    </source>
</evidence>
<feature type="transmembrane region" description="Helical" evidence="16">
    <location>
        <begin position="290"/>
        <end position="311"/>
    </location>
</feature>
<keyword evidence="8 16" id="KW-0133">Cell shape</keyword>
<keyword evidence="13 16" id="KW-0961">Cell wall biogenesis/degradation</keyword>
<proteinExistence type="inferred from homology"/>
<evidence type="ECO:0000256" key="7">
    <source>
        <dbReference type="ARBA" id="ARBA00022692"/>
    </source>
</evidence>
<comment type="function">
    <text evidence="16">Peptidoglycan polymerase that is essential for cell division.</text>
</comment>
<dbReference type="GO" id="GO:0043093">
    <property type="term" value="P:FtsZ-dependent cytokinesis"/>
    <property type="evidence" value="ECO:0007669"/>
    <property type="project" value="UniProtKB-UniRule"/>
</dbReference>
<comment type="subcellular location">
    <subcellularLocation>
        <location evidence="16">Cell inner membrane</location>
        <topology evidence="16">Multi-pass membrane protein</topology>
    </subcellularLocation>
    <subcellularLocation>
        <location evidence="1">Cell membrane</location>
        <topology evidence="1">Multi-pass membrane protein</topology>
    </subcellularLocation>
    <text evidence="16">Localizes to the division septum.</text>
</comment>
<keyword evidence="10 16" id="KW-1133">Transmembrane helix</keyword>
<evidence type="ECO:0000256" key="15">
    <source>
        <dbReference type="ARBA" id="ARBA00049902"/>
    </source>
</evidence>
<dbReference type="GO" id="GO:0015648">
    <property type="term" value="F:lipid-linked peptidoglycan transporter activity"/>
    <property type="evidence" value="ECO:0007669"/>
    <property type="project" value="TreeGrafter"/>
</dbReference>
<dbReference type="NCBIfam" id="NF008042">
    <property type="entry name" value="PRK10774.1"/>
    <property type="match status" value="1"/>
</dbReference>
<evidence type="ECO:0000256" key="16">
    <source>
        <dbReference type="HAMAP-Rule" id="MF_00913"/>
    </source>
</evidence>
<comment type="similarity">
    <text evidence="14 16">Belongs to the SEDS family. FtsW subfamily.</text>
</comment>
<dbReference type="GO" id="GO:0009252">
    <property type="term" value="P:peptidoglycan biosynthetic process"/>
    <property type="evidence" value="ECO:0007669"/>
    <property type="project" value="UniProtKB-UniRule"/>
</dbReference>
<feature type="transmembrane region" description="Helical" evidence="16">
    <location>
        <begin position="63"/>
        <end position="83"/>
    </location>
</feature>
<dbReference type="GO" id="GO:0008955">
    <property type="term" value="F:peptidoglycan glycosyltransferase activity"/>
    <property type="evidence" value="ECO:0007669"/>
    <property type="project" value="UniProtKB-UniRule"/>
</dbReference>
<evidence type="ECO:0000313" key="17">
    <source>
        <dbReference type="EMBL" id="URJ28037.1"/>
    </source>
</evidence>
<evidence type="ECO:0000256" key="1">
    <source>
        <dbReference type="ARBA" id="ARBA00004651"/>
    </source>
</evidence>
<evidence type="ECO:0000256" key="14">
    <source>
        <dbReference type="ARBA" id="ARBA00038053"/>
    </source>
</evidence>
<name>A0A9Q8TW90_9ENTR</name>
<evidence type="ECO:0000256" key="12">
    <source>
        <dbReference type="ARBA" id="ARBA00023306"/>
    </source>
</evidence>
<feature type="transmembrane region" description="Helical" evidence="16">
    <location>
        <begin position="205"/>
        <end position="225"/>
    </location>
</feature>
<sequence>MRVLKEKIINHLLKSHKKKLSHIDVLYDRLFFWFVLGLICIGFIIISSGSIPIGIRLVNDPYYFIKRVIIYYSITFLLSVVILRIPMIIWQNYSFIMLLYSYITLIIALILNNSTNGASRWIMLGSLCIQPAELSKLFFICYLSNYLTRKSKEIRANFWDISKPIVIMILLAILLLAQPDFGSIIILFITTLSILFLFGAKLWQLALIFVSNIFLIALLIVIKPYRIQRILTFWDPWKDPFGSGYQLTQSLMAFGRGKCFGEGLGNSILKLEYLPEAHTDFIFSILAEELGYFGAILVLFMLFIVVFRAMTIGYSALNINHRFSGILACSISIWFGLQIFINIGTVSGILPTKGLTLPFISYGGSSFLATVMASMLLLRIDFETRLSKDQAFLKSTKK</sequence>
<feature type="transmembrane region" description="Helical" evidence="16">
    <location>
        <begin position="121"/>
        <end position="144"/>
    </location>
</feature>
<dbReference type="PANTHER" id="PTHR30474">
    <property type="entry name" value="CELL CYCLE PROTEIN"/>
    <property type="match status" value="1"/>
</dbReference>
<feature type="transmembrane region" description="Helical" evidence="16">
    <location>
        <begin position="30"/>
        <end position="51"/>
    </location>
</feature>
<dbReference type="InterPro" id="IPR001182">
    <property type="entry name" value="FtsW/RodA"/>
</dbReference>
<accession>A0A9Q8TW90</accession>
<organism evidence="17 19">
    <name type="scientific">Candidatus Blochmannia vicinus</name>
    <name type="common">nom. nud.</name>
    <dbReference type="NCBI Taxonomy" id="251540"/>
    <lineage>
        <taxon>Bacteria</taxon>
        <taxon>Pseudomonadati</taxon>
        <taxon>Pseudomonadota</taxon>
        <taxon>Gammaproteobacteria</taxon>
        <taxon>Enterobacterales</taxon>
        <taxon>Enterobacteriaceae</taxon>
        <taxon>ant endosymbionts</taxon>
        <taxon>Candidatus Blochmanniella</taxon>
    </lineage>
</organism>
<dbReference type="GO" id="GO:0071555">
    <property type="term" value="P:cell wall organization"/>
    <property type="evidence" value="ECO:0007669"/>
    <property type="project" value="UniProtKB-KW"/>
</dbReference>
<keyword evidence="3 16" id="KW-1003">Cell membrane</keyword>
<dbReference type="EC" id="2.4.99.28" evidence="16"/>
<dbReference type="GO" id="GO:0032153">
    <property type="term" value="C:cell division site"/>
    <property type="evidence" value="ECO:0007669"/>
    <property type="project" value="UniProtKB-UniRule"/>
</dbReference>
<dbReference type="EMBL" id="CP097763">
    <property type="protein sequence ID" value="URJ32834.1"/>
    <property type="molecule type" value="Genomic_DNA"/>
</dbReference>
<dbReference type="GO" id="GO:0005886">
    <property type="term" value="C:plasma membrane"/>
    <property type="evidence" value="ECO:0007669"/>
    <property type="project" value="UniProtKB-SubCell"/>
</dbReference>
<keyword evidence="9 16" id="KW-0573">Peptidoglycan synthesis</keyword>
<feature type="transmembrane region" description="Helical" evidence="16">
    <location>
        <begin position="355"/>
        <end position="378"/>
    </location>
</feature>
<dbReference type="Proteomes" id="UP001056209">
    <property type="component" value="Chromosome"/>
</dbReference>
<keyword evidence="20" id="KW-1185">Reference proteome</keyword>
<keyword evidence="16" id="KW-0997">Cell inner membrane</keyword>
<evidence type="ECO:0000256" key="4">
    <source>
        <dbReference type="ARBA" id="ARBA00022618"/>
    </source>
</evidence>
<keyword evidence="4 16" id="KW-0132">Cell division</keyword>
<evidence type="ECO:0000313" key="20">
    <source>
        <dbReference type="Proteomes" id="UP001056622"/>
    </source>
</evidence>
<keyword evidence="6 16" id="KW-0808">Transferase</keyword>
<comment type="pathway">
    <text evidence="2 16">Cell wall biogenesis; peptidoglycan biosynthesis.</text>
</comment>
<feature type="transmembrane region" description="Helical" evidence="16">
    <location>
        <begin position="181"/>
        <end position="198"/>
    </location>
</feature>
<evidence type="ECO:0000313" key="18">
    <source>
        <dbReference type="EMBL" id="URJ32834.1"/>
    </source>
</evidence>
<dbReference type="PROSITE" id="PS00428">
    <property type="entry name" value="FTSW_RODA_SPOVE"/>
    <property type="match status" value="1"/>
</dbReference>
<evidence type="ECO:0000256" key="5">
    <source>
        <dbReference type="ARBA" id="ARBA00022676"/>
    </source>
</evidence>
<evidence type="ECO:0000256" key="11">
    <source>
        <dbReference type="ARBA" id="ARBA00023136"/>
    </source>
</evidence>
<dbReference type="RefSeq" id="WP_250248425.1">
    <property type="nucleotide sequence ID" value="NZ_CP097753.1"/>
</dbReference>
<dbReference type="PANTHER" id="PTHR30474:SF2">
    <property type="entry name" value="PEPTIDOGLYCAN GLYCOSYLTRANSFERASE FTSW-RELATED"/>
    <property type="match status" value="1"/>
</dbReference>
<gene>
    <name evidence="16 17" type="primary">ftsW</name>
    <name evidence="17" type="ORF">M9393_02540</name>
    <name evidence="18" type="ORF">M9408_02285</name>
</gene>
<reference evidence="17" key="1">
    <citation type="submission" date="2022-05" db="EMBL/GenBank/DDBJ databases">
        <title>Impact of host demography and evolutionary history on endosymbiont molecular evolution: a test in carpenter ants (Genus Camponotus) and their Blochmannia endosymbionts.</title>
        <authorList>
            <person name="Manthey J.D."/>
            <person name="Giron J.C."/>
            <person name="Hruska J.P."/>
        </authorList>
    </citation>
    <scope>NUCLEOTIDE SEQUENCE</scope>
    <source>
        <strain evidence="18">C-005</strain>
        <strain evidence="17">C-039</strain>
    </source>
</reference>
<protein>
    <recommendedName>
        <fullName evidence="16">Probable peptidoglycan glycosyltransferase FtsW</fullName>
        <shortName evidence="16">PGT</shortName>
        <ecNumber evidence="16">2.4.99.28</ecNumber>
    </recommendedName>
    <alternativeName>
        <fullName evidence="16">Cell division protein FtsW</fullName>
    </alternativeName>
    <alternativeName>
        <fullName evidence="16">Cell wall polymerase</fullName>
    </alternativeName>
    <alternativeName>
        <fullName evidence="16">Peptidoglycan polymerase</fullName>
        <shortName evidence="16">PG polymerase</shortName>
    </alternativeName>
</protein>
<dbReference type="InterPro" id="IPR013437">
    <property type="entry name" value="FtsW"/>
</dbReference>